<keyword evidence="7" id="KW-1185">Reference proteome</keyword>
<feature type="region of interest" description="Disordered" evidence="4">
    <location>
        <begin position="166"/>
        <end position="186"/>
    </location>
</feature>
<dbReference type="InterPro" id="IPR047571">
    <property type="entry name" value="OCA"/>
</dbReference>
<dbReference type="PROSITE" id="PS52003">
    <property type="entry name" value="OCA"/>
    <property type="match status" value="1"/>
</dbReference>
<reference evidence="6 7" key="2">
    <citation type="submission" date="2019-01" db="EMBL/GenBank/DDBJ databases">
        <title>A chromosome length genome reference of the Java medaka (oryzias javanicus).</title>
        <authorList>
            <person name="Herpin A."/>
            <person name="Takehana Y."/>
            <person name="Naruse K."/>
            <person name="Ansai S."/>
            <person name="Kawaguchi M."/>
        </authorList>
    </citation>
    <scope>NUCLEOTIDE SEQUENCE [LARGE SCALE GENOMIC DNA]</scope>
    <source>
        <strain evidence="6">RS831</strain>
        <tissue evidence="6">Whole body</tissue>
    </source>
</reference>
<keyword evidence="3" id="KW-0804">Transcription</keyword>
<name>A0A3S2MQH1_ORYJA</name>
<dbReference type="AlphaFoldDB" id="A0A3S2MQH1"/>
<keyword evidence="1" id="KW-0805">Transcription regulation</keyword>
<feature type="domain" description="OCA" evidence="5">
    <location>
        <begin position="9"/>
        <end position="31"/>
    </location>
</feature>
<accession>A0A3S2MQH1</accession>
<proteinExistence type="predicted"/>
<gene>
    <name evidence="6" type="ORF">OJAV_G00125770</name>
</gene>
<dbReference type="Proteomes" id="UP000283210">
    <property type="component" value="Chromosome 13"/>
</dbReference>
<evidence type="ECO:0000313" key="6">
    <source>
        <dbReference type="EMBL" id="RVE64427.1"/>
    </source>
</evidence>
<dbReference type="GO" id="GO:0070974">
    <property type="term" value="F:POU domain binding"/>
    <property type="evidence" value="ECO:0007669"/>
    <property type="project" value="InterPro"/>
</dbReference>
<reference evidence="6 7" key="1">
    <citation type="submission" date="2018-11" db="EMBL/GenBank/DDBJ databases">
        <authorList>
            <person name="Lopez-Roques C."/>
            <person name="Donnadieu C."/>
            <person name="Bouchez O."/>
            <person name="Klopp C."/>
            <person name="Cabau C."/>
            <person name="Zahm M."/>
        </authorList>
    </citation>
    <scope>NUCLEOTIDE SEQUENCE [LARGE SCALE GENOMIC DNA]</scope>
    <source>
        <strain evidence="6">RS831</strain>
        <tissue evidence="6">Whole body</tissue>
    </source>
</reference>
<evidence type="ECO:0000259" key="5">
    <source>
        <dbReference type="PROSITE" id="PS52003"/>
    </source>
</evidence>
<organism evidence="6 7">
    <name type="scientific">Oryzias javanicus</name>
    <name type="common">Javanese ricefish</name>
    <name type="synonym">Aplocheilus javanicus</name>
    <dbReference type="NCBI Taxonomy" id="123683"/>
    <lineage>
        <taxon>Eukaryota</taxon>
        <taxon>Metazoa</taxon>
        <taxon>Chordata</taxon>
        <taxon>Craniata</taxon>
        <taxon>Vertebrata</taxon>
        <taxon>Euteleostomi</taxon>
        <taxon>Actinopterygii</taxon>
        <taxon>Neopterygii</taxon>
        <taxon>Teleostei</taxon>
        <taxon>Neoteleostei</taxon>
        <taxon>Acanthomorphata</taxon>
        <taxon>Ovalentaria</taxon>
        <taxon>Atherinomorphae</taxon>
        <taxon>Beloniformes</taxon>
        <taxon>Adrianichthyidae</taxon>
        <taxon>Oryziinae</taxon>
        <taxon>Oryzias</taxon>
    </lineage>
</organism>
<protein>
    <recommendedName>
        <fullName evidence="5">OCA domain-containing protein</fullName>
    </recommendedName>
</protein>
<evidence type="ECO:0000256" key="3">
    <source>
        <dbReference type="ARBA" id="ARBA00023163"/>
    </source>
</evidence>
<evidence type="ECO:0000256" key="1">
    <source>
        <dbReference type="ARBA" id="ARBA00023015"/>
    </source>
</evidence>
<keyword evidence="2" id="KW-0010">Activator</keyword>
<evidence type="ECO:0000313" key="7">
    <source>
        <dbReference type="Proteomes" id="UP000283210"/>
    </source>
</evidence>
<evidence type="ECO:0000256" key="4">
    <source>
        <dbReference type="SAM" id="MobiDB-lite"/>
    </source>
</evidence>
<dbReference type="GO" id="GO:0003677">
    <property type="term" value="F:DNA binding"/>
    <property type="evidence" value="ECO:0007669"/>
    <property type="project" value="InterPro"/>
</dbReference>
<dbReference type="EMBL" id="CM012449">
    <property type="protein sequence ID" value="RVE64427.1"/>
    <property type="molecule type" value="Genomic_DNA"/>
</dbReference>
<sequence length="205" mass="21566">MFCGAEKPEKVYQGVRVKWTVKDMLKFYREKAASGARLKTAYLEMKELYASSVPGVLLDPPPAPAPADTPSCPGAAAALPAPDSIPMPPCAFGGAPPPFGEALVSGFDPRTADFCGPPPCSPPPWSHGLSSDVDFYGHGVTRERQAPCPPLDPLTLCASSDLHSFSPQDSFSSSSPSSSSSCFDSPPRMGPCFPPADFILPLPPL</sequence>
<evidence type="ECO:0000256" key="2">
    <source>
        <dbReference type="ARBA" id="ARBA00023159"/>
    </source>
</evidence>
<dbReference type="OrthoDB" id="9942157at2759"/>